<dbReference type="InterPro" id="IPR001173">
    <property type="entry name" value="Glyco_trans_2-like"/>
</dbReference>
<sequence>MPFFSIIIPLYNKANSIAQTLHSVINQNFRDYEIIIINDGSTDQSEEAVHCFDDDRIRYILTENQGVSKARNLGIQKAKGTLIAFLDADDYWYPNHLDILATLYQKFPEAGLYTTSYEKRFNSKSTHIVNFKNIDPTGKRFMIIDDFFDSSLIDPIAWTSACAVPKRIIDILGAFDISITHGAGEDTDLWIRIALRYNVVLATFITATYHLDATNRISNTNTLQRSFIDLSKFEKEEKQNISLKNYLDQNRFAISLQYRMAGDHKTAKKYRKEIDFINLNTKQKILIRLPKSLLLLSKKIQTFLILKAGIKLSSFT</sequence>
<proteinExistence type="predicted"/>
<evidence type="ECO:0000259" key="1">
    <source>
        <dbReference type="Pfam" id="PF00535"/>
    </source>
</evidence>
<name>A0ABP7XBM1_9FLAO</name>
<dbReference type="RefSeq" id="WP_344924229.1">
    <property type="nucleotide sequence ID" value="NZ_BAABCW010000001.1"/>
</dbReference>
<evidence type="ECO:0000313" key="3">
    <source>
        <dbReference type="Proteomes" id="UP001500459"/>
    </source>
</evidence>
<gene>
    <name evidence="2" type="ORF">GCM10022393_03760</name>
</gene>
<feature type="domain" description="Glycosyltransferase 2-like" evidence="1">
    <location>
        <begin position="5"/>
        <end position="127"/>
    </location>
</feature>
<comment type="caution">
    <text evidence="2">The sequence shown here is derived from an EMBL/GenBank/DDBJ whole genome shotgun (WGS) entry which is preliminary data.</text>
</comment>
<dbReference type="Pfam" id="PF00535">
    <property type="entry name" value="Glycos_transf_2"/>
    <property type="match status" value="1"/>
</dbReference>
<keyword evidence="3" id="KW-1185">Reference proteome</keyword>
<dbReference type="PANTHER" id="PTHR22916:SF3">
    <property type="entry name" value="UDP-GLCNAC:BETAGAL BETA-1,3-N-ACETYLGLUCOSAMINYLTRANSFERASE-LIKE PROTEIN 1"/>
    <property type="match status" value="1"/>
</dbReference>
<dbReference type="SUPFAM" id="SSF53448">
    <property type="entry name" value="Nucleotide-diphospho-sugar transferases"/>
    <property type="match status" value="1"/>
</dbReference>
<accession>A0ABP7XBM1</accession>
<dbReference type="Proteomes" id="UP001500459">
    <property type="component" value="Unassembled WGS sequence"/>
</dbReference>
<reference evidence="3" key="1">
    <citation type="journal article" date="2019" name="Int. J. Syst. Evol. Microbiol.">
        <title>The Global Catalogue of Microorganisms (GCM) 10K type strain sequencing project: providing services to taxonomists for standard genome sequencing and annotation.</title>
        <authorList>
            <consortium name="The Broad Institute Genomics Platform"/>
            <consortium name="The Broad Institute Genome Sequencing Center for Infectious Disease"/>
            <person name="Wu L."/>
            <person name="Ma J."/>
        </authorList>
    </citation>
    <scope>NUCLEOTIDE SEQUENCE [LARGE SCALE GENOMIC DNA]</scope>
    <source>
        <strain evidence="3">JCM 17106</strain>
    </source>
</reference>
<dbReference type="InterPro" id="IPR029044">
    <property type="entry name" value="Nucleotide-diphossugar_trans"/>
</dbReference>
<dbReference type="PANTHER" id="PTHR22916">
    <property type="entry name" value="GLYCOSYLTRANSFERASE"/>
    <property type="match status" value="1"/>
</dbReference>
<dbReference type="EMBL" id="BAABCW010000001">
    <property type="protein sequence ID" value="GAA4108046.1"/>
    <property type="molecule type" value="Genomic_DNA"/>
</dbReference>
<protein>
    <submittedName>
        <fullName evidence="2">Glycosyltransferase family 2 protein</fullName>
    </submittedName>
</protein>
<evidence type="ECO:0000313" key="2">
    <source>
        <dbReference type="EMBL" id="GAA4108046.1"/>
    </source>
</evidence>
<dbReference type="Gene3D" id="3.90.550.10">
    <property type="entry name" value="Spore Coat Polysaccharide Biosynthesis Protein SpsA, Chain A"/>
    <property type="match status" value="1"/>
</dbReference>
<dbReference type="CDD" id="cd00761">
    <property type="entry name" value="Glyco_tranf_GTA_type"/>
    <property type="match status" value="1"/>
</dbReference>
<organism evidence="2 3">
    <name type="scientific">Aquimarina addita</name>
    <dbReference type="NCBI Taxonomy" id="870485"/>
    <lineage>
        <taxon>Bacteria</taxon>
        <taxon>Pseudomonadati</taxon>
        <taxon>Bacteroidota</taxon>
        <taxon>Flavobacteriia</taxon>
        <taxon>Flavobacteriales</taxon>
        <taxon>Flavobacteriaceae</taxon>
        <taxon>Aquimarina</taxon>
    </lineage>
</organism>